<dbReference type="PROSITE" id="PS50294">
    <property type="entry name" value="WD_REPEATS_REGION"/>
    <property type="match status" value="6"/>
</dbReference>
<dbReference type="PROSITE" id="PS50011">
    <property type="entry name" value="PROTEIN_KINASE_DOM"/>
    <property type="match status" value="1"/>
</dbReference>
<feature type="repeat" description="WD" evidence="3">
    <location>
        <begin position="556"/>
        <end position="597"/>
    </location>
</feature>
<feature type="repeat" description="WD" evidence="3">
    <location>
        <begin position="598"/>
        <end position="639"/>
    </location>
</feature>
<dbReference type="PROSITE" id="PS50082">
    <property type="entry name" value="WD_REPEATS_2"/>
    <property type="match status" value="7"/>
</dbReference>
<dbReference type="GO" id="GO:0005524">
    <property type="term" value="F:ATP binding"/>
    <property type="evidence" value="ECO:0007669"/>
    <property type="project" value="UniProtKB-UniRule"/>
</dbReference>
<dbReference type="Gene3D" id="1.10.510.10">
    <property type="entry name" value="Transferase(Phosphotransferase) domain 1"/>
    <property type="match status" value="1"/>
</dbReference>
<dbReference type="SMART" id="SM00320">
    <property type="entry name" value="WD40"/>
    <property type="match status" value="7"/>
</dbReference>
<dbReference type="SMART" id="SM00220">
    <property type="entry name" value="S_TKc"/>
    <property type="match status" value="1"/>
</dbReference>
<organism evidence="6 7">
    <name type="scientific">Mojavia pulchra JT2-VF2</name>
    <dbReference type="NCBI Taxonomy" id="287848"/>
    <lineage>
        <taxon>Bacteria</taxon>
        <taxon>Bacillati</taxon>
        <taxon>Cyanobacteriota</taxon>
        <taxon>Cyanophyceae</taxon>
        <taxon>Nostocales</taxon>
        <taxon>Nostocaceae</taxon>
    </lineage>
</organism>
<comment type="caution">
    <text evidence="6">The sequence shown here is derived from an EMBL/GenBank/DDBJ whole genome shotgun (WGS) entry which is preliminary data.</text>
</comment>
<proteinExistence type="predicted"/>
<evidence type="ECO:0000256" key="4">
    <source>
        <dbReference type="PROSITE-ProRule" id="PRU10141"/>
    </source>
</evidence>
<dbReference type="InterPro" id="IPR018391">
    <property type="entry name" value="PQQ_b-propeller_rpt"/>
</dbReference>
<feature type="binding site" evidence="4">
    <location>
        <position position="66"/>
    </location>
    <ligand>
        <name>ATP</name>
        <dbReference type="ChEBI" id="CHEBI:30616"/>
    </ligand>
</feature>
<dbReference type="SUPFAM" id="SSF50978">
    <property type="entry name" value="WD40 repeat-like"/>
    <property type="match status" value="1"/>
</dbReference>
<dbReference type="InterPro" id="IPR036322">
    <property type="entry name" value="WD40_repeat_dom_sf"/>
</dbReference>
<reference evidence="6" key="1">
    <citation type="submission" date="2021-05" db="EMBL/GenBank/DDBJ databases">
        <authorList>
            <person name="Pietrasiak N."/>
            <person name="Ward R."/>
            <person name="Stajich J.E."/>
            <person name="Kurbessoian T."/>
        </authorList>
    </citation>
    <scope>NUCLEOTIDE SEQUENCE</scope>
    <source>
        <strain evidence="6">JT2-VF2</strain>
    </source>
</reference>
<dbReference type="EMBL" id="JAHHHN010000005">
    <property type="protein sequence ID" value="MBW4561513.1"/>
    <property type="molecule type" value="Genomic_DNA"/>
</dbReference>
<evidence type="ECO:0000313" key="7">
    <source>
        <dbReference type="Proteomes" id="UP000715781"/>
    </source>
</evidence>
<dbReference type="GO" id="GO:0004674">
    <property type="term" value="F:protein serine/threonine kinase activity"/>
    <property type="evidence" value="ECO:0007669"/>
    <property type="project" value="UniProtKB-KW"/>
</dbReference>
<feature type="domain" description="Protein kinase" evidence="5">
    <location>
        <begin position="36"/>
        <end position="307"/>
    </location>
</feature>
<evidence type="ECO:0000259" key="5">
    <source>
        <dbReference type="PROSITE" id="PS50011"/>
    </source>
</evidence>
<dbReference type="InterPro" id="IPR017441">
    <property type="entry name" value="Protein_kinase_ATP_BS"/>
</dbReference>
<dbReference type="NCBIfam" id="NF045510">
    <property type="entry name" value="4Cys_prefix_kin"/>
    <property type="match status" value="1"/>
</dbReference>
<evidence type="ECO:0000313" key="6">
    <source>
        <dbReference type="EMBL" id="MBW4561513.1"/>
    </source>
</evidence>
<name>A0A951UFU5_9NOST</name>
<dbReference type="Proteomes" id="UP000715781">
    <property type="component" value="Unassembled WGS sequence"/>
</dbReference>
<keyword evidence="2" id="KW-0677">Repeat</keyword>
<dbReference type="PANTHER" id="PTHR19879">
    <property type="entry name" value="TRANSCRIPTION INITIATION FACTOR TFIID"/>
    <property type="match status" value="1"/>
</dbReference>
<protein>
    <submittedName>
        <fullName evidence="6">Serine/threonine protein kinase</fullName>
    </submittedName>
</protein>
<feature type="repeat" description="WD" evidence="3">
    <location>
        <begin position="640"/>
        <end position="675"/>
    </location>
</feature>
<feature type="repeat" description="WD" evidence="3">
    <location>
        <begin position="472"/>
        <end position="513"/>
    </location>
</feature>
<keyword evidence="4" id="KW-0067">ATP-binding</keyword>
<dbReference type="InterPro" id="IPR011009">
    <property type="entry name" value="Kinase-like_dom_sf"/>
</dbReference>
<dbReference type="Pfam" id="PF00069">
    <property type="entry name" value="Pkinase"/>
    <property type="match status" value="1"/>
</dbReference>
<gene>
    <name evidence="6" type="ORF">KME32_10230</name>
</gene>
<feature type="repeat" description="WD" evidence="3">
    <location>
        <begin position="407"/>
        <end position="429"/>
    </location>
</feature>
<dbReference type="PANTHER" id="PTHR19879:SF9">
    <property type="entry name" value="TRANSCRIPTION INITIATION FACTOR TFIID SUBUNIT 5"/>
    <property type="match status" value="1"/>
</dbReference>
<dbReference type="CDD" id="cd00200">
    <property type="entry name" value="WD40"/>
    <property type="match status" value="1"/>
</dbReference>
<keyword evidence="1 3" id="KW-0853">WD repeat</keyword>
<evidence type="ECO:0000256" key="2">
    <source>
        <dbReference type="ARBA" id="ARBA00022737"/>
    </source>
</evidence>
<evidence type="ECO:0000256" key="1">
    <source>
        <dbReference type="ARBA" id="ARBA00022574"/>
    </source>
</evidence>
<dbReference type="InterPro" id="IPR020472">
    <property type="entry name" value="WD40_PAC1"/>
</dbReference>
<accession>A0A951UFU5</accession>
<keyword evidence="6" id="KW-0418">Kinase</keyword>
<feature type="repeat" description="WD" evidence="3">
    <location>
        <begin position="514"/>
        <end position="555"/>
    </location>
</feature>
<dbReference type="Gene3D" id="2.130.10.10">
    <property type="entry name" value="YVTN repeat-like/Quinoprotein amine dehydrogenase"/>
    <property type="match status" value="4"/>
</dbReference>
<dbReference type="InterPro" id="IPR015943">
    <property type="entry name" value="WD40/YVTN_repeat-like_dom_sf"/>
</dbReference>
<keyword evidence="4" id="KW-0547">Nucleotide-binding</keyword>
<dbReference type="Pfam" id="PF00400">
    <property type="entry name" value="WD40"/>
    <property type="match status" value="7"/>
</dbReference>
<dbReference type="CDD" id="cd14014">
    <property type="entry name" value="STKc_PknB_like"/>
    <property type="match status" value="1"/>
</dbReference>
<dbReference type="SUPFAM" id="SSF56112">
    <property type="entry name" value="Protein kinase-like (PK-like)"/>
    <property type="match status" value="1"/>
</dbReference>
<dbReference type="SMART" id="SM00564">
    <property type="entry name" value="PQQ"/>
    <property type="match status" value="3"/>
</dbReference>
<keyword evidence="6" id="KW-0808">Transferase</keyword>
<feature type="repeat" description="WD" evidence="3">
    <location>
        <begin position="430"/>
        <end position="471"/>
    </location>
</feature>
<sequence length="675" mass="74833">MSYCLNPSCEKPLNSDGTNFCQSCGIQLIPLLRNRYRIIQPLGGGGFGRTFLAEDEDKLKEYCVVKQLAPQVQGTNALNKATELFHEEARRLQQLGEHPQIPTLYAYFEQDNYLYLVQQFIQGQSLRQELRQQGTFSEAKIWELLSELLPVLSFIHEHQIIHRDIKPDNIMRRTLHPKGQGGNIVLIDFGVAKQLTQTSVELTGTSIGSYGYAPMEQMRYGFAYPASDLFSLGVTCFSLLTGIQPSHLYMEEGYGWVAHWRKHLKSPMSAKLEQVLDKLLQKEIEHRYQSADAVLEDLPQQPQHATVPQDRVVKSSLSRMRPKAFAAPHNAIQLKIKLPYQILIGGVILLLGLAGYAHWQSLPLTGHEGEVNSLAFRPIPSSGASQSKKQLANLPLAQISVGQEEILASGSDDKTVKIWNLQHKKVIRTLKGHSDLVYAVAISPDGQNVVSGSKDNTIKIWNLNTGEEIRTLKGHQGYVHSVAISSDGQTVVSGSYDKSIKIWNLNTGKEIRTLNGHQAEVLSVAISPNGKKIASASADRTIKVWQLNTGKELHGHSKHFGDVNAVAISPNGQLLVSASDDATIKLWNLNTGKEIRTFKGHSADVNAIAFSPNGDYIATGSDDRTVKVWQRYTGEAMHNFEGHSTEVYAVAFSPDGKTLVSGSKDKTIRIWHIRG</sequence>
<dbReference type="InterPro" id="IPR000719">
    <property type="entry name" value="Prot_kinase_dom"/>
</dbReference>
<reference evidence="6" key="2">
    <citation type="journal article" date="2022" name="Microbiol. Resour. Announc.">
        <title>Metagenome Sequencing to Explore Phylogenomics of Terrestrial Cyanobacteria.</title>
        <authorList>
            <person name="Ward R.D."/>
            <person name="Stajich J.E."/>
            <person name="Johansen J.R."/>
            <person name="Huntemann M."/>
            <person name="Clum A."/>
            <person name="Foster B."/>
            <person name="Foster B."/>
            <person name="Roux S."/>
            <person name="Palaniappan K."/>
            <person name="Varghese N."/>
            <person name="Mukherjee S."/>
            <person name="Reddy T.B.K."/>
            <person name="Daum C."/>
            <person name="Copeland A."/>
            <person name="Chen I.A."/>
            <person name="Ivanova N.N."/>
            <person name="Kyrpides N.C."/>
            <person name="Shapiro N."/>
            <person name="Eloe-Fadrosh E.A."/>
            <person name="Pietrasiak N."/>
        </authorList>
    </citation>
    <scope>NUCLEOTIDE SEQUENCE</scope>
    <source>
        <strain evidence="6">JT2-VF2</strain>
    </source>
</reference>
<keyword evidence="6" id="KW-0723">Serine/threonine-protein kinase</keyword>
<evidence type="ECO:0000256" key="3">
    <source>
        <dbReference type="PROSITE-ProRule" id="PRU00221"/>
    </source>
</evidence>
<dbReference type="InterPro" id="IPR019775">
    <property type="entry name" value="WD40_repeat_CS"/>
</dbReference>
<dbReference type="PRINTS" id="PR00320">
    <property type="entry name" value="GPROTEINBRPT"/>
</dbReference>
<dbReference type="PROSITE" id="PS00678">
    <property type="entry name" value="WD_REPEATS_1"/>
    <property type="match status" value="4"/>
</dbReference>
<dbReference type="PROSITE" id="PS00107">
    <property type="entry name" value="PROTEIN_KINASE_ATP"/>
    <property type="match status" value="1"/>
</dbReference>
<dbReference type="Gene3D" id="3.30.200.20">
    <property type="entry name" value="Phosphorylase Kinase, domain 1"/>
    <property type="match status" value="1"/>
</dbReference>
<dbReference type="AlphaFoldDB" id="A0A951UFU5"/>
<dbReference type="InterPro" id="IPR001680">
    <property type="entry name" value="WD40_rpt"/>
</dbReference>